<dbReference type="HOGENOM" id="CLU_617942_0_0_5"/>
<dbReference type="Proteomes" id="UP000009887">
    <property type="component" value="Unassembled WGS sequence"/>
</dbReference>
<keyword evidence="2" id="KW-1185">Reference proteome</keyword>
<accession>K9D970</accession>
<organism evidence="1 2">
    <name type="scientific">Sphingobium yanoikuyae ATCC 51230</name>
    <dbReference type="NCBI Taxonomy" id="883163"/>
    <lineage>
        <taxon>Bacteria</taxon>
        <taxon>Pseudomonadati</taxon>
        <taxon>Pseudomonadota</taxon>
        <taxon>Alphaproteobacteria</taxon>
        <taxon>Sphingomonadales</taxon>
        <taxon>Sphingomonadaceae</taxon>
        <taxon>Sphingobium</taxon>
    </lineage>
</organism>
<name>K9D970_SPHYA</name>
<dbReference type="Gene3D" id="3.40.50.1820">
    <property type="entry name" value="alpha/beta hydrolase"/>
    <property type="match status" value="1"/>
</dbReference>
<proteinExistence type="predicted"/>
<dbReference type="PATRIC" id="fig|883163.3.peg.3254"/>
<evidence type="ECO:0000313" key="1">
    <source>
        <dbReference type="EMBL" id="EKU74070.1"/>
    </source>
</evidence>
<reference evidence="1 2" key="1">
    <citation type="submission" date="2012-09" db="EMBL/GenBank/DDBJ databases">
        <title>The Genome Sequence of Sphingobium yanoikuyae ATCC 51230.</title>
        <authorList>
            <consortium name="The Broad Institute Genome Sequencing Platform"/>
            <person name="Earl A."/>
            <person name="Ward D."/>
            <person name="Feldgarden M."/>
            <person name="Gevers D."/>
            <person name="Huys G."/>
            <person name="Walker B."/>
            <person name="Young S.K."/>
            <person name="Zeng Q."/>
            <person name="Gargeya S."/>
            <person name="Fitzgerald M."/>
            <person name="Haas B."/>
            <person name="Abouelleil A."/>
            <person name="Alvarado L."/>
            <person name="Arachchi H.M."/>
            <person name="Berlin A.M."/>
            <person name="Chapman S.B."/>
            <person name="Goldberg J."/>
            <person name="Griggs A."/>
            <person name="Gujja S."/>
            <person name="Hansen M."/>
            <person name="Howarth C."/>
            <person name="Imamovic A."/>
            <person name="Larimer J."/>
            <person name="McCowen C."/>
            <person name="Montmayeur A."/>
            <person name="Murphy C."/>
            <person name="Neiman D."/>
            <person name="Pearson M."/>
            <person name="Priest M."/>
            <person name="Roberts A."/>
            <person name="Saif S."/>
            <person name="Shea T."/>
            <person name="Sisk P."/>
            <person name="Sykes S."/>
            <person name="Wortman J."/>
            <person name="Nusbaum C."/>
            <person name="Birren B."/>
        </authorList>
    </citation>
    <scope>NUCLEOTIDE SEQUENCE [LARGE SCALE GENOMIC DNA]</scope>
    <source>
        <strain evidence="1 2">ATCC 51230</strain>
    </source>
</reference>
<dbReference type="InterPro" id="IPR029058">
    <property type="entry name" value="AB_hydrolase_fold"/>
</dbReference>
<sequence>METIAGFPFFKLDFTKEGAVDASDHSAAAAALADPGITELLILSHGWNNDIAEARALYEELLGNLRSTIDREAEQARSIAVVGVYWPSKRFTDDALRPSADPGGGSASITGAGDVRLLADKLDRLGELLGGIDPAILDRAKAALPDLEDRAKARTDFVEALQAMLPQPSDTEDDNSARLFTPHKGDDILNALSDPVELADDRDSGGGVTALLDEGRAMDADGSASSLAGFWNGAKGGAWRLLNYSTYYVMKERAGAIGAGLNKVLAGIRAGRPDLHIHLAGHSFGARVVTAAVAGGIPFRPQSLALLQGAFSHNGFAANIDGKAGFFRSVIVENRVLGPIIVTHTRNDMAVGIAYAIASRFSGDKRAAVGGPADKFGGIGRNGAMRMQQEATASKLEQGSFVYPPWAPTRITNLLADEFIADHGDVAGPEVANALFAAMRLPG</sequence>
<evidence type="ECO:0000313" key="2">
    <source>
        <dbReference type="Proteomes" id="UP000009887"/>
    </source>
</evidence>
<protein>
    <submittedName>
        <fullName evidence="1">Uncharacterized protein</fullName>
    </submittedName>
</protein>
<gene>
    <name evidence="1" type="ORF">HMPREF9718_03187</name>
</gene>
<dbReference type="SUPFAM" id="SSF53474">
    <property type="entry name" value="alpha/beta-Hydrolases"/>
    <property type="match status" value="1"/>
</dbReference>
<dbReference type="AlphaFoldDB" id="K9D970"/>
<dbReference type="RefSeq" id="WP_004210648.1">
    <property type="nucleotide sequence ID" value="NZ_JH992904.1"/>
</dbReference>
<dbReference type="EMBL" id="AGZU01000009">
    <property type="protein sequence ID" value="EKU74070.1"/>
    <property type="molecule type" value="Genomic_DNA"/>
</dbReference>
<comment type="caution">
    <text evidence="1">The sequence shown here is derived from an EMBL/GenBank/DDBJ whole genome shotgun (WGS) entry which is preliminary data.</text>
</comment>